<keyword evidence="5" id="KW-1185">Reference proteome</keyword>
<sequence>MLKLSENPTLRSIIHFRTSNACCFWPYFWIPKLFECKELPIRYEDMYRIICNMPGMGNLLRCRDLPSFCRPGTEGNLSMDWVWFQTKQSLAADAVILNTFEDLFSPDTSSLSQTLHHHLNPQGSVIYVSFGSSTVLTREELVEFWHGLVNRKNRFLWVMRPDLVVGKENGDWIPAELEEGTKERGFMVGWAPQEEVLAHMAVGEFLTHSGWNSTLESLVASVNSRFVSEVWKLGLDMKDVCDRKVVEKMINDLMVHRKEEFLKSAQEMAMLAHKSISPGGSSYSSLDDLIQYIKSACLENS</sequence>
<name>K7K1C8_SOYBN</name>
<dbReference type="OMA" id="MINDLMV"/>
<evidence type="ECO:0000313" key="3">
    <source>
        <dbReference type="EMBL" id="KRH74469.1"/>
    </source>
</evidence>
<dbReference type="FunFam" id="3.40.50.2000:FF:000189">
    <property type="entry name" value="UDP-glucuronosyltransferase 2B14-like Protein"/>
    <property type="match status" value="1"/>
</dbReference>
<dbReference type="SUPFAM" id="SSF53756">
    <property type="entry name" value="UDP-Glycosyltransferase/glycogen phosphorylase"/>
    <property type="match status" value="1"/>
</dbReference>
<comment type="similarity">
    <text evidence="1">Belongs to the UDP-glycosyltransferase family.</text>
</comment>
<evidence type="ECO:0000256" key="2">
    <source>
        <dbReference type="ARBA" id="ARBA00022679"/>
    </source>
</evidence>
<dbReference type="PaxDb" id="3847-GLYMA01G02691.1"/>
<dbReference type="InterPro" id="IPR002213">
    <property type="entry name" value="UDP_glucos_trans"/>
</dbReference>
<dbReference type="SMR" id="K7K1C8"/>
<reference evidence="3" key="3">
    <citation type="submission" date="2018-07" db="EMBL/GenBank/DDBJ databases">
        <title>WGS assembly of Glycine max.</title>
        <authorList>
            <person name="Schmutz J."/>
            <person name="Cannon S."/>
            <person name="Schlueter J."/>
            <person name="Ma J."/>
            <person name="Mitros T."/>
            <person name="Nelson W."/>
            <person name="Hyten D."/>
            <person name="Song Q."/>
            <person name="Thelen J."/>
            <person name="Cheng J."/>
            <person name="Xu D."/>
            <person name="Hellsten U."/>
            <person name="May G."/>
            <person name="Yu Y."/>
            <person name="Sakurai T."/>
            <person name="Umezawa T."/>
            <person name="Bhattacharyya M."/>
            <person name="Sandhu D."/>
            <person name="Valliyodan B."/>
            <person name="Lindquist E."/>
            <person name="Peto M."/>
            <person name="Grant D."/>
            <person name="Shu S."/>
            <person name="Goodstein D."/>
            <person name="Barry K."/>
            <person name="Futrell-Griggs M."/>
            <person name="Abernathy B."/>
            <person name="Du J."/>
            <person name="Tian Z."/>
            <person name="Zhu L."/>
            <person name="Gill N."/>
            <person name="Joshi T."/>
            <person name="Libault M."/>
            <person name="Sethuraman A."/>
            <person name="Zhang X."/>
            <person name="Shinozaki K."/>
            <person name="Nguyen H."/>
            <person name="Wing R."/>
            <person name="Cregan P."/>
            <person name="Specht J."/>
            <person name="Grimwood J."/>
            <person name="Rokhsar D."/>
            <person name="Stacey G."/>
            <person name="Shoemaker R."/>
            <person name="Jackson S."/>
        </authorList>
    </citation>
    <scope>NUCLEOTIDE SEQUENCE</scope>
    <source>
        <tissue evidence="3">Callus</tissue>
    </source>
</reference>
<protein>
    <recommendedName>
        <fullName evidence="6">UDP-glycosyltransferases domain-containing protein</fullName>
    </recommendedName>
</protein>
<evidence type="ECO:0000313" key="4">
    <source>
        <dbReference type="EnsemblPlants" id="KRH74469"/>
    </source>
</evidence>
<evidence type="ECO:0000256" key="1">
    <source>
        <dbReference type="ARBA" id="ARBA00009995"/>
    </source>
</evidence>
<accession>K7K1C8</accession>
<dbReference type="InParanoid" id="K7K1C8"/>
<dbReference type="CDD" id="cd03784">
    <property type="entry name" value="GT1_Gtf-like"/>
    <property type="match status" value="1"/>
</dbReference>
<evidence type="ECO:0008006" key="6">
    <source>
        <dbReference type="Google" id="ProtNLM"/>
    </source>
</evidence>
<dbReference type="PANTHER" id="PTHR11926">
    <property type="entry name" value="GLUCOSYL/GLUCURONOSYL TRANSFERASES"/>
    <property type="match status" value="1"/>
</dbReference>
<keyword evidence="2" id="KW-0808">Transferase</keyword>
<dbReference type="PANTHER" id="PTHR11926:SF1392">
    <property type="entry name" value="GLYCOSYLTRANSFERASE"/>
    <property type="match status" value="1"/>
</dbReference>
<dbReference type="AlphaFoldDB" id="K7K1C8"/>
<dbReference type="GO" id="GO:0035251">
    <property type="term" value="F:UDP-glucosyltransferase activity"/>
    <property type="evidence" value="ECO:0000318"/>
    <property type="project" value="GO_Central"/>
</dbReference>
<reference evidence="4" key="2">
    <citation type="submission" date="2018-02" db="UniProtKB">
        <authorList>
            <consortium name="EnsemblPlants"/>
        </authorList>
    </citation>
    <scope>IDENTIFICATION</scope>
    <source>
        <strain evidence="4">Williams 82</strain>
    </source>
</reference>
<reference evidence="3 4" key="1">
    <citation type="journal article" date="2010" name="Nature">
        <title>Genome sequence of the palaeopolyploid soybean.</title>
        <authorList>
            <person name="Schmutz J."/>
            <person name="Cannon S.B."/>
            <person name="Schlueter J."/>
            <person name="Ma J."/>
            <person name="Mitros T."/>
            <person name="Nelson W."/>
            <person name="Hyten D.L."/>
            <person name="Song Q."/>
            <person name="Thelen J.J."/>
            <person name="Cheng J."/>
            <person name="Xu D."/>
            <person name="Hellsten U."/>
            <person name="May G.D."/>
            <person name="Yu Y."/>
            <person name="Sakurai T."/>
            <person name="Umezawa T."/>
            <person name="Bhattacharyya M.K."/>
            <person name="Sandhu D."/>
            <person name="Valliyodan B."/>
            <person name="Lindquist E."/>
            <person name="Peto M."/>
            <person name="Grant D."/>
            <person name="Shu S."/>
            <person name="Goodstein D."/>
            <person name="Barry K."/>
            <person name="Futrell-Griggs M."/>
            <person name="Abernathy B."/>
            <person name="Du J."/>
            <person name="Tian Z."/>
            <person name="Zhu L."/>
            <person name="Gill N."/>
            <person name="Joshi T."/>
            <person name="Libault M."/>
            <person name="Sethuraman A."/>
            <person name="Zhang X.-C."/>
            <person name="Shinozaki K."/>
            <person name="Nguyen H.T."/>
            <person name="Wing R.A."/>
            <person name="Cregan P."/>
            <person name="Specht J."/>
            <person name="Grimwood J."/>
            <person name="Rokhsar D."/>
            <person name="Stacey G."/>
            <person name="Shoemaker R.C."/>
            <person name="Jackson S.A."/>
        </authorList>
    </citation>
    <scope>NUCLEOTIDE SEQUENCE [LARGE SCALE GENOMIC DNA]</scope>
    <source>
        <strain evidence="4">cv. Williams 82</strain>
        <tissue evidence="3">Callus</tissue>
    </source>
</reference>
<dbReference type="eggNOG" id="KOG1192">
    <property type="taxonomic scope" value="Eukaryota"/>
</dbReference>
<evidence type="ECO:0000313" key="5">
    <source>
        <dbReference type="Proteomes" id="UP000008827"/>
    </source>
</evidence>
<dbReference type="EnsemblPlants" id="KRH74469">
    <property type="protein sequence ID" value="KRH74469"/>
    <property type="gene ID" value="GLYMA_01G021900"/>
</dbReference>
<organism evidence="4">
    <name type="scientific">Glycine max</name>
    <name type="common">Soybean</name>
    <name type="synonym">Glycine hispida</name>
    <dbReference type="NCBI Taxonomy" id="3847"/>
    <lineage>
        <taxon>Eukaryota</taxon>
        <taxon>Viridiplantae</taxon>
        <taxon>Streptophyta</taxon>
        <taxon>Embryophyta</taxon>
        <taxon>Tracheophyta</taxon>
        <taxon>Spermatophyta</taxon>
        <taxon>Magnoliopsida</taxon>
        <taxon>eudicotyledons</taxon>
        <taxon>Gunneridae</taxon>
        <taxon>Pentapetalae</taxon>
        <taxon>rosids</taxon>
        <taxon>fabids</taxon>
        <taxon>Fabales</taxon>
        <taxon>Fabaceae</taxon>
        <taxon>Papilionoideae</taxon>
        <taxon>50 kb inversion clade</taxon>
        <taxon>NPAAA clade</taxon>
        <taxon>indigoferoid/millettioid clade</taxon>
        <taxon>Phaseoleae</taxon>
        <taxon>Glycine</taxon>
        <taxon>Glycine subgen. Soja</taxon>
    </lineage>
</organism>
<dbReference type="EMBL" id="CM000834">
    <property type="protein sequence ID" value="KRH74469.1"/>
    <property type="molecule type" value="Genomic_DNA"/>
</dbReference>
<dbReference type="Gene3D" id="3.40.50.2000">
    <property type="entry name" value="Glycogen Phosphorylase B"/>
    <property type="match status" value="3"/>
</dbReference>
<dbReference type="Proteomes" id="UP000008827">
    <property type="component" value="Chromosome 1"/>
</dbReference>
<dbReference type="OrthoDB" id="5835829at2759"/>
<dbReference type="Gramene" id="KRH74469">
    <property type="protein sequence ID" value="KRH74469"/>
    <property type="gene ID" value="GLYMA_01G021900"/>
</dbReference>
<dbReference type="HOGENOM" id="CLU_001724_1_0_1"/>
<proteinExistence type="inferred from homology"/>
<dbReference type="Pfam" id="PF00201">
    <property type="entry name" value="UDPGT"/>
    <property type="match status" value="1"/>
</dbReference>
<gene>
    <name evidence="3" type="ORF">GLYMA_01G021900</name>
</gene>